<evidence type="ECO:0000256" key="4">
    <source>
        <dbReference type="ARBA" id="ARBA00022989"/>
    </source>
</evidence>
<dbReference type="KEGG" id="pkz:C5L36_0D05780"/>
<evidence type="ECO:0000256" key="9">
    <source>
        <dbReference type="ARBA" id="ARBA00039865"/>
    </source>
</evidence>
<name>A0A2U9R8Z4_PICKU</name>
<keyword evidence="3 12" id="KW-0732">Signal</keyword>
<evidence type="ECO:0000259" key="13">
    <source>
        <dbReference type="Pfam" id="PF25506"/>
    </source>
</evidence>
<feature type="domain" description="MTC6 partial TIM-barrel" evidence="13">
    <location>
        <begin position="59"/>
        <end position="359"/>
    </location>
</feature>
<feature type="compositionally biased region" description="Low complexity" evidence="10">
    <location>
        <begin position="415"/>
        <end position="435"/>
    </location>
</feature>
<gene>
    <name evidence="14" type="ORF">C5L36_0D05780</name>
</gene>
<evidence type="ECO:0000313" key="14">
    <source>
        <dbReference type="EMBL" id="AWU77852.1"/>
    </source>
</evidence>
<keyword evidence="2 11" id="KW-0812">Transmembrane</keyword>
<dbReference type="InterPro" id="IPR016187">
    <property type="entry name" value="CTDL_fold"/>
</dbReference>
<feature type="transmembrane region" description="Helical" evidence="11">
    <location>
        <begin position="559"/>
        <end position="583"/>
    </location>
</feature>
<proteinExistence type="inferred from homology"/>
<keyword evidence="6" id="KW-0325">Glycoprotein</keyword>
<dbReference type="OrthoDB" id="5573651at2759"/>
<dbReference type="CDD" id="cd00037">
    <property type="entry name" value="CLECT"/>
    <property type="match status" value="1"/>
</dbReference>
<feature type="signal peptide" evidence="12">
    <location>
        <begin position="1"/>
        <end position="22"/>
    </location>
</feature>
<feature type="chain" id="PRO_5015928947" description="Maintenance of telomere capping protein 6" evidence="12">
    <location>
        <begin position="23"/>
        <end position="612"/>
    </location>
</feature>
<evidence type="ECO:0000313" key="15">
    <source>
        <dbReference type="Proteomes" id="UP000249293"/>
    </source>
</evidence>
<evidence type="ECO:0000256" key="1">
    <source>
        <dbReference type="ARBA" id="ARBA00004479"/>
    </source>
</evidence>
<comment type="similarity">
    <text evidence="8">Belongs to the MTC6 family.</text>
</comment>
<keyword evidence="15" id="KW-1185">Reference proteome</keyword>
<accession>A0A2U9R8Z4</accession>
<dbReference type="InterPro" id="IPR051008">
    <property type="entry name" value="Telomere_Capping_Maintenance"/>
</dbReference>
<dbReference type="InterPro" id="IPR057530">
    <property type="entry name" value="TIM-barrel_MTC6"/>
</dbReference>
<dbReference type="EMBL" id="CP028776">
    <property type="protein sequence ID" value="AWU77852.1"/>
    <property type="molecule type" value="Genomic_DNA"/>
</dbReference>
<evidence type="ECO:0000256" key="6">
    <source>
        <dbReference type="ARBA" id="ARBA00023180"/>
    </source>
</evidence>
<reference evidence="14 15" key="1">
    <citation type="submission" date="2018-06" db="EMBL/GenBank/DDBJ databases">
        <title>Population genomics shows no distinction between pathogenic Candida krusei and environmental Pichia kudriavzevii: One species, four names.</title>
        <authorList>
            <person name="Douglass A.P."/>
            <person name="Offei B."/>
            <person name="Braun-Galleani S."/>
            <person name="Coughlan A.Y."/>
            <person name="Martos A."/>
            <person name="Ortiz-Merino R.A."/>
            <person name="Byrne K.P."/>
            <person name="Wolfe K.H."/>
        </authorList>
    </citation>
    <scope>NUCLEOTIDE SEQUENCE [LARGE SCALE GENOMIC DNA]</scope>
    <source>
        <strain evidence="14 15">CBS573</strain>
    </source>
</reference>
<dbReference type="PANTHER" id="PTHR35518:SF2">
    <property type="entry name" value="MAINTENANCE OF TELOMERE CAPPING PROTEIN 6"/>
    <property type="match status" value="1"/>
</dbReference>
<dbReference type="Pfam" id="PF25506">
    <property type="entry name" value="TIM-barrel_MTC6"/>
    <property type="match status" value="1"/>
</dbReference>
<keyword evidence="4 11" id="KW-1133">Transmembrane helix</keyword>
<evidence type="ECO:0000256" key="7">
    <source>
        <dbReference type="ARBA" id="ARBA00037703"/>
    </source>
</evidence>
<evidence type="ECO:0000256" key="12">
    <source>
        <dbReference type="SAM" id="SignalP"/>
    </source>
</evidence>
<evidence type="ECO:0000256" key="5">
    <source>
        <dbReference type="ARBA" id="ARBA00023136"/>
    </source>
</evidence>
<comment type="subcellular location">
    <subcellularLocation>
        <location evidence="1">Membrane</location>
        <topology evidence="1">Single-pass type I membrane protein</topology>
    </subcellularLocation>
</comment>
<evidence type="ECO:0000256" key="11">
    <source>
        <dbReference type="SAM" id="Phobius"/>
    </source>
</evidence>
<dbReference type="Proteomes" id="UP000249293">
    <property type="component" value="Chromosome 4"/>
</dbReference>
<comment type="function">
    <text evidence="7">May be involved in telomere capping.</text>
</comment>
<feature type="region of interest" description="Disordered" evidence="10">
    <location>
        <begin position="415"/>
        <end position="440"/>
    </location>
</feature>
<organism evidence="14 15">
    <name type="scientific">Pichia kudriavzevii</name>
    <name type="common">Yeast</name>
    <name type="synonym">Issatchenkia orientalis</name>
    <dbReference type="NCBI Taxonomy" id="4909"/>
    <lineage>
        <taxon>Eukaryota</taxon>
        <taxon>Fungi</taxon>
        <taxon>Dikarya</taxon>
        <taxon>Ascomycota</taxon>
        <taxon>Saccharomycotina</taxon>
        <taxon>Pichiomycetes</taxon>
        <taxon>Pichiales</taxon>
        <taxon>Pichiaceae</taxon>
        <taxon>Pichia</taxon>
    </lineage>
</organism>
<protein>
    <recommendedName>
        <fullName evidence="9">Maintenance of telomere capping protein 6</fullName>
    </recommendedName>
</protein>
<sequence length="612" mass="68769">MISVGKCICFCILIIQCAFTNAIEINEGFSLPSFDPQMKDTKVQIMDELYNNTQGETWPNLSRSRAVAIRTQRDVSQNESIGYGVGAGVSLRDVVFEPFGYNQTGLANLRTLLNVGVKTLVLDLFYNEGNGKWLVCPKKKVLQQRDKNVPDECLVNSFNLTSVVNTLSDYILATNNNLNFNTLFLLLRLNAISFPTNVTVPASLINSGVQDLSIIAQIPNVALPYLIDTTKLPSLEYLLSKTRSRLFPIIIENKTPFNETDLPVSDDQLFVSSTIESLNSPDDTNVLDISFTHFSRSNCTRLEDGPNPNLISFSYDSSYLPFNLSTYRESIICGHNPIISTPFKNLVDISVFLEFSLWSWAPLQPTPILFDELSDPGLVYNITVIRSWLDGNNNLSTTPDIGSESPFVSSWGDVNSANSSGSDTSSNSNLNVNGGNDDDNNSDNSYINRCAVLSRVGWVATSCERSFRTICQNTRNLSDYWISQEKKSYVRSIKTCEQLDGDYTMVLPKTYFEQSHLIEMMPKDQLFLWINLNSMSTENCWVVGLTATCPYQEVVSRHIFAQMISPSAAMAWMLITIFILFQFRRLPVHKNRKHWKKLLNEKLKGDLDGVPS</sequence>
<dbReference type="RefSeq" id="XP_029323328.1">
    <property type="nucleotide sequence ID" value="XM_029467468.1"/>
</dbReference>
<dbReference type="SUPFAM" id="SSF56436">
    <property type="entry name" value="C-type lectin-like"/>
    <property type="match status" value="1"/>
</dbReference>
<dbReference type="AlphaFoldDB" id="A0A2U9R8Z4"/>
<dbReference type="GeneID" id="40385680"/>
<evidence type="ECO:0000256" key="3">
    <source>
        <dbReference type="ARBA" id="ARBA00022729"/>
    </source>
</evidence>
<dbReference type="PANTHER" id="PTHR35518">
    <property type="entry name" value="MAINTENANCE OF TELOMOERE CAPPING"/>
    <property type="match status" value="1"/>
</dbReference>
<evidence type="ECO:0000256" key="10">
    <source>
        <dbReference type="SAM" id="MobiDB-lite"/>
    </source>
</evidence>
<keyword evidence="5 11" id="KW-0472">Membrane</keyword>
<evidence type="ECO:0000256" key="2">
    <source>
        <dbReference type="ARBA" id="ARBA00022692"/>
    </source>
</evidence>
<dbReference type="STRING" id="4909.A0A2U9R8Z4"/>
<dbReference type="GO" id="GO:0016020">
    <property type="term" value="C:membrane"/>
    <property type="evidence" value="ECO:0007669"/>
    <property type="project" value="UniProtKB-SubCell"/>
</dbReference>
<evidence type="ECO:0000256" key="8">
    <source>
        <dbReference type="ARBA" id="ARBA00038159"/>
    </source>
</evidence>
<dbReference type="VEuPathDB" id="FungiDB:C5L36_0D05780"/>